<dbReference type="InterPro" id="IPR000522">
    <property type="entry name" value="ABC_transptr_permease_BtuC"/>
</dbReference>
<dbReference type="RefSeq" id="WP_380617719.1">
    <property type="nucleotide sequence ID" value="NZ_JBHSDK010000002.1"/>
</dbReference>
<evidence type="ECO:0000313" key="9">
    <source>
        <dbReference type="EMBL" id="MFC4333982.1"/>
    </source>
</evidence>
<keyword evidence="5 8" id="KW-0812">Transmembrane</keyword>
<keyword evidence="10" id="KW-1185">Reference proteome</keyword>
<evidence type="ECO:0000256" key="1">
    <source>
        <dbReference type="ARBA" id="ARBA00004651"/>
    </source>
</evidence>
<dbReference type="Pfam" id="PF01032">
    <property type="entry name" value="FecCD"/>
    <property type="match status" value="1"/>
</dbReference>
<reference evidence="10" key="1">
    <citation type="journal article" date="2019" name="Int. J. Syst. Evol. Microbiol.">
        <title>The Global Catalogue of Microorganisms (GCM) 10K type strain sequencing project: providing services to taxonomists for standard genome sequencing and annotation.</title>
        <authorList>
            <consortium name="The Broad Institute Genomics Platform"/>
            <consortium name="The Broad Institute Genome Sequencing Center for Infectious Disease"/>
            <person name="Wu L."/>
            <person name="Ma J."/>
        </authorList>
    </citation>
    <scope>NUCLEOTIDE SEQUENCE [LARGE SCALE GENOMIC DNA]</scope>
    <source>
        <strain evidence="10">IBRC-M 10908</strain>
    </source>
</reference>
<comment type="subcellular location">
    <subcellularLocation>
        <location evidence="1">Cell membrane</location>
        <topology evidence="1">Multi-pass membrane protein</topology>
    </subcellularLocation>
</comment>
<keyword evidence="4" id="KW-1003">Cell membrane</keyword>
<dbReference type="EMBL" id="JBHSDK010000002">
    <property type="protein sequence ID" value="MFC4333982.1"/>
    <property type="molecule type" value="Genomic_DNA"/>
</dbReference>
<evidence type="ECO:0000256" key="3">
    <source>
        <dbReference type="ARBA" id="ARBA00022448"/>
    </source>
</evidence>
<feature type="transmembrane region" description="Helical" evidence="8">
    <location>
        <begin position="158"/>
        <end position="178"/>
    </location>
</feature>
<keyword evidence="7 8" id="KW-0472">Membrane</keyword>
<name>A0ABV8TTS0_9ACTN</name>
<evidence type="ECO:0000256" key="4">
    <source>
        <dbReference type="ARBA" id="ARBA00022475"/>
    </source>
</evidence>
<feature type="transmembrane region" description="Helical" evidence="8">
    <location>
        <begin position="202"/>
        <end position="224"/>
    </location>
</feature>
<dbReference type="CDD" id="cd06550">
    <property type="entry name" value="TM_ABC_iron-siderophores_like"/>
    <property type="match status" value="1"/>
</dbReference>
<evidence type="ECO:0000256" key="5">
    <source>
        <dbReference type="ARBA" id="ARBA00022692"/>
    </source>
</evidence>
<feature type="transmembrane region" description="Helical" evidence="8">
    <location>
        <begin position="245"/>
        <end position="268"/>
    </location>
</feature>
<feature type="transmembrane region" description="Helical" evidence="8">
    <location>
        <begin position="100"/>
        <end position="121"/>
    </location>
</feature>
<evidence type="ECO:0000256" key="6">
    <source>
        <dbReference type="ARBA" id="ARBA00022989"/>
    </source>
</evidence>
<organism evidence="9 10">
    <name type="scientific">Salininema proteolyticum</name>
    <dbReference type="NCBI Taxonomy" id="1607685"/>
    <lineage>
        <taxon>Bacteria</taxon>
        <taxon>Bacillati</taxon>
        <taxon>Actinomycetota</taxon>
        <taxon>Actinomycetes</taxon>
        <taxon>Glycomycetales</taxon>
        <taxon>Glycomycetaceae</taxon>
        <taxon>Salininema</taxon>
    </lineage>
</organism>
<evidence type="ECO:0000256" key="7">
    <source>
        <dbReference type="ARBA" id="ARBA00023136"/>
    </source>
</evidence>
<protein>
    <submittedName>
        <fullName evidence="9">FecCD family ABC transporter permease</fullName>
    </submittedName>
</protein>
<dbReference type="PANTHER" id="PTHR30472:SF1">
    <property type="entry name" value="FE(3+) DICITRATE TRANSPORT SYSTEM PERMEASE PROTEIN FECC-RELATED"/>
    <property type="match status" value="1"/>
</dbReference>
<keyword evidence="3" id="KW-0813">Transport</keyword>
<dbReference type="InterPro" id="IPR037294">
    <property type="entry name" value="ABC_BtuC-like"/>
</dbReference>
<keyword evidence="6 8" id="KW-1133">Transmembrane helix</keyword>
<gene>
    <name evidence="9" type="ORF">ACFPET_02075</name>
</gene>
<dbReference type="SUPFAM" id="SSF81345">
    <property type="entry name" value="ABC transporter involved in vitamin B12 uptake, BtuC"/>
    <property type="match status" value="1"/>
</dbReference>
<evidence type="ECO:0000313" key="10">
    <source>
        <dbReference type="Proteomes" id="UP001595823"/>
    </source>
</evidence>
<evidence type="ECO:0000256" key="2">
    <source>
        <dbReference type="ARBA" id="ARBA00007935"/>
    </source>
</evidence>
<feature type="transmembrane region" description="Helical" evidence="8">
    <location>
        <begin position="71"/>
        <end position="88"/>
    </location>
</feature>
<feature type="transmembrane region" description="Helical" evidence="8">
    <location>
        <begin position="288"/>
        <end position="306"/>
    </location>
</feature>
<accession>A0ABV8TTS0</accession>
<dbReference type="Proteomes" id="UP001595823">
    <property type="component" value="Unassembled WGS sequence"/>
</dbReference>
<proteinExistence type="inferred from homology"/>
<comment type="similarity">
    <text evidence="2">Belongs to the binding-protein-dependent transport system permease family. FecCD subfamily.</text>
</comment>
<sequence length="342" mass="34677">MTTLDAPRRRAVPARRLVWWTIAAAVLAALVLLSILVGSNPIPPGDLWQALLGDGGDEARYVVWQQRLPRTLAGIVVGVALGAAGALIQAFTRNPLADPGILGVNAGAAFSVAVGIAFFGVTAPIGYVWLACGGALVMTIVVYTIGGAGGASADPVRLTLAGVAFGAVLSGLTTGIALTNPDTFDRMRGWNAGSLLERGVDVVLPVLPIILAGLVLAALAAPALNSVALGRDVARSHGIDVKRMTVVIIAATTLLAGGATAIAGPIGFVGLMVPHAVRWTIGVDQRHILAGSMIAAPILVLGADILGRIAVAPSEMPAGIVTAFVGAPVLIALVRRRKASAL</sequence>
<feature type="transmembrane region" description="Helical" evidence="8">
    <location>
        <begin position="17"/>
        <end position="37"/>
    </location>
</feature>
<comment type="caution">
    <text evidence="9">The sequence shown here is derived from an EMBL/GenBank/DDBJ whole genome shotgun (WGS) entry which is preliminary data.</text>
</comment>
<dbReference type="PANTHER" id="PTHR30472">
    <property type="entry name" value="FERRIC ENTEROBACTIN TRANSPORT SYSTEM PERMEASE PROTEIN"/>
    <property type="match status" value="1"/>
</dbReference>
<feature type="transmembrane region" description="Helical" evidence="8">
    <location>
        <begin position="318"/>
        <end position="335"/>
    </location>
</feature>
<dbReference type="Gene3D" id="1.10.3470.10">
    <property type="entry name" value="ABC transporter involved in vitamin B12 uptake, BtuC"/>
    <property type="match status" value="1"/>
</dbReference>
<evidence type="ECO:0000256" key="8">
    <source>
        <dbReference type="SAM" id="Phobius"/>
    </source>
</evidence>
<feature type="transmembrane region" description="Helical" evidence="8">
    <location>
        <begin position="127"/>
        <end position="146"/>
    </location>
</feature>